<evidence type="ECO:0000313" key="3">
    <source>
        <dbReference type="Proteomes" id="UP000192247"/>
    </source>
</evidence>
<reference evidence="2 3" key="1">
    <citation type="journal article" date="2017" name="Gigascience">
        <title>Draft genome of the honey bee ectoparasitic mite, Tropilaelaps mercedesae, is shaped by the parasitic life history.</title>
        <authorList>
            <person name="Dong X."/>
            <person name="Armstrong S.D."/>
            <person name="Xia D."/>
            <person name="Makepeace B.L."/>
            <person name="Darby A.C."/>
            <person name="Kadowaki T."/>
        </authorList>
    </citation>
    <scope>NUCLEOTIDE SEQUENCE [LARGE SCALE GENOMIC DNA]</scope>
    <source>
        <strain evidence="2">Wuxi-XJTLU</strain>
    </source>
</reference>
<accession>A0A1V9X6R8</accession>
<dbReference type="Proteomes" id="UP000192247">
    <property type="component" value="Unassembled WGS sequence"/>
</dbReference>
<dbReference type="InParanoid" id="A0A1V9X6R8"/>
<feature type="chain" id="PRO_5012890271" evidence="1">
    <location>
        <begin position="26"/>
        <end position="89"/>
    </location>
</feature>
<name>A0A1V9X6R8_9ACAR</name>
<sequence length="89" mass="10109">MMRHRNRRIVLMMLVALLSVDIHDATWSICDIKTERRPGFRDCLEQLVPSVAKKIQALGNAFAEARGMTLPEFIESLCNTKPEIISVLV</sequence>
<dbReference type="AlphaFoldDB" id="A0A1V9X6R8"/>
<protein>
    <submittedName>
        <fullName evidence="2">Uncharacterized protein</fullName>
    </submittedName>
</protein>
<gene>
    <name evidence="2" type="ORF">BIW11_12353</name>
</gene>
<keyword evidence="1" id="KW-0732">Signal</keyword>
<proteinExistence type="predicted"/>
<comment type="caution">
    <text evidence="2">The sequence shown here is derived from an EMBL/GenBank/DDBJ whole genome shotgun (WGS) entry which is preliminary data.</text>
</comment>
<dbReference type="EMBL" id="MNPL01021590">
    <property type="protein sequence ID" value="OQR69290.1"/>
    <property type="molecule type" value="Genomic_DNA"/>
</dbReference>
<keyword evidence="3" id="KW-1185">Reference proteome</keyword>
<evidence type="ECO:0000256" key="1">
    <source>
        <dbReference type="SAM" id="SignalP"/>
    </source>
</evidence>
<evidence type="ECO:0000313" key="2">
    <source>
        <dbReference type="EMBL" id="OQR69290.1"/>
    </source>
</evidence>
<organism evidence="2 3">
    <name type="scientific">Tropilaelaps mercedesae</name>
    <dbReference type="NCBI Taxonomy" id="418985"/>
    <lineage>
        <taxon>Eukaryota</taxon>
        <taxon>Metazoa</taxon>
        <taxon>Ecdysozoa</taxon>
        <taxon>Arthropoda</taxon>
        <taxon>Chelicerata</taxon>
        <taxon>Arachnida</taxon>
        <taxon>Acari</taxon>
        <taxon>Parasitiformes</taxon>
        <taxon>Mesostigmata</taxon>
        <taxon>Gamasina</taxon>
        <taxon>Dermanyssoidea</taxon>
        <taxon>Laelapidae</taxon>
        <taxon>Tropilaelaps</taxon>
    </lineage>
</organism>
<feature type="signal peptide" evidence="1">
    <location>
        <begin position="1"/>
        <end position="25"/>
    </location>
</feature>